<reference evidence="2" key="2">
    <citation type="submission" date="2021-09" db="EMBL/GenBank/DDBJ databases">
        <authorList>
            <person name="Jia N."/>
            <person name="Wang J."/>
            <person name="Shi W."/>
            <person name="Du L."/>
            <person name="Sun Y."/>
            <person name="Zhan W."/>
            <person name="Jiang J."/>
            <person name="Wang Q."/>
            <person name="Zhang B."/>
            <person name="Ji P."/>
            <person name="Sakyi L.B."/>
            <person name="Cui X."/>
            <person name="Yuan T."/>
            <person name="Jiang B."/>
            <person name="Yang W."/>
            <person name="Lam T.T.-Y."/>
            <person name="Chang Q."/>
            <person name="Ding S."/>
            <person name="Wang X."/>
            <person name="Zhu J."/>
            <person name="Ruan X."/>
            <person name="Zhao L."/>
            <person name="Wei J."/>
            <person name="Que T."/>
            <person name="Du C."/>
            <person name="Cheng J."/>
            <person name="Dai P."/>
            <person name="Han X."/>
            <person name="Huang E."/>
            <person name="Gao Y."/>
            <person name="Liu J."/>
            <person name="Shao H."/>
            <person name="Ye R."/>
            <person name="Li L."/>
            <person name="Wei W."/>
            <person name="Wang X."/>
            <person name="Wang C."/>
            <person name="Huo Q."/>
            <person name="Li W."/>
            <person name="Guo W."/>
            <person name="Chen H."/>
            <person name="Chen S."/>
            <person name="Zhou L."/>
            <person name="Zhou L."/>
            <person name="Ni X."/>
            <person name="Tian J."/>
            <person name="Zhou Y."/>
            <person name="Sheng Y."/>
            <person name="Liu T."/>
            <person name="Pan Y."/>
            <person name="Xia L."/>
            <person name="Li J."/>
            <person name="Zhao F."/>
            <person name="Cao W."/>
        </authorList>
    </citation>
    <scope>NUCLEOTIDE SEQUENCE</scope>
    <source>
        <strain evidence="2">Rmic-2018</strain>
        <tissue evidence="2">Larvae</tissue>
    </source>
</reference>
<gene>
    <name evidence="2" type="ORF">HPB51_022000</name>
</gene>
<feature type="region of interest" description="Disordered" evidence="1">
    <location>
        <begin position="179"/>
        <end position="207"/>
    </location>
</feature>
<evidence type="ECO:0000256" key="1">
    <source>
        <dbReference type="SAM" id="MobiDB-lite"/>
    </source>
</evidence>
<feature type="region of interest" description="Disordered" evidence="1">
    <location>
        <begin position="259"/>
        <end position="285"/>
    </location>
</feature>
<feature type="compositionally biased region" description="Polar residues" evidence="1">
    <location>
        <begin position="179"/>
        <end position="194"/>
    </location>
</feature>
<dbReference type="Proteomes" id="UP000821866">
    <property type="component" value="Chromosome 7"/>
</dbReference>
<dbReference type="AlphaFoldDB" id="A0A9J6DJM8"/>
<name>A0A9J6DJM8_RHIMP</name>
<dbReference type="VEuPathDB" id="VectorBase:LOC119173868"/>
<organism evidence="2 3">
    <name type="scientific">Rhipicephalus microplus</name>
    <name type="common">Cattle tick</name>
    <name type="synonym">Boophilus microplus</name>
    <dbReference type="NCBI Taxonomy" id="6941"/>
    <lineage>
        <taxon>Eukaryota</taxon>
        <taxon>Metazoa</taxon>
        <taxon>Ecdysozoa</taxon>
        <taxon>Arthropoda</taxon>
        <taxon>Chelicerata</taxon>
        <taxon>Arachnida</taxon>
        <taxon>Acari</taxon>
        <taxon>Parasitiformes</taxon>
        <taxon>Ixodida</taxon>
        <taxon>Ixodoidea</taxon>
        <taxon>Ixodidae</taxon>
        <taxon>Rhipicephalinae</taxon>
        <taxon>Rhipicephalus</taxon>
        <taxon>Boophilus</taxon>
    </lineage>
</organism>
<evidence type="ECO:0000313" key="3">
    <source>
        <dbReference type="Proteomes" id="UP000821866"/>
    </source>
</evidence>
<reference evidence="2" key="1">
    <citation type="journal article" date="2020" name="Cell">
        <title>Large-Scale Comparative Analyses of Tick Genomes Elucidate Their Genetic Diversity and Vector Capacities.</title>
        <authorList>
            <consortium name="Tick Genome and Microbiome Consortium (TIGMIC)"/>
            <person name="Jia N."/>
            <person name="Wang J."/>
            <person name="Shi W."/>
            <person name="Du L."/>
            <person name="Sun Y."/>
            <person name="Zhan W."/>
            <person name="Jiang J.F."/>
            <person name="Wang Q."/>
            <person name="Zhang B."/>
            <person name="Ji P."/>
            <person name="Bell-Sakyi L."/>
            <person name="Cui X.M."/>
            <person name="Yuan T.T."/>
            <person name="Jiang B.G."/>
            <person name="Yang W.F."/>
            <person name="Lam T.T."/>
            <person name="Chang Q.C."/>
            <person name="Ding S.J."/>
            <person name="Wang X.J."/>
            <person name="Zhu J.G."/>
            <person name="Ruan X.D."/>
            <person name="Zhao L."/>
            <person name="Wei J.T."/>
            <person name="Ye R.Z."/>
            <person name="Que T.C."/>
            <person name="Du C.H."/>
            <person name="Zhou Y.H."/>
            <person name="Cheng J.X."/>
            <person name="Dai P.F."/>
            <person name="Guo W.B."/>
            <person name="Han X.H."/>
            <person name="Huang E.J."/>
            <person name="Li L.F."/>
            <person name="Wei W."/>
            <person name="Gao Y.C."/>
            <person name="Liu J.Z."/>
            <person name="Shao H.Z."/>
            <person name="Wang X."/>
            <person name="Wang C.C."/>
            <person name="Yang T.C."/>
            <person name="Huo Q.B."/>
            <person name="Li W."/>
            <person name="Chen H.Y."/>
            <person name="Chen S.E."/>
            <person name="Zhou L.G."/>
            <person name="Ni X.B."/>
            <person name="Tian J.H."/>
            <person name="Sheng Y."/>
            <person name="Liu T."/>
            <person name="Pan Y.S."/>
            <person name="Xia L.Y."/>
            <person name="Li J."/>
            <person name="Zhao F."/>
            <person name="Cao W.C."/>
        </authorList>
    </citation>
    <scope>NUCLEOTIDE SEQUENCE</scope>
    <source>
        <strain evidence="2">Rmic-2018</strain>
    </source>
</reference>
<sequence length="285" mass="31080">MLCSATDSQAKLLPSDMNEDSQSAGCSWYGAGGGVLPRSALRQRPLGNFLQRRAPTARDAFPETEIMFPLLPDSRMDTWSGRYTLDSPPDTLQRRSANSRAQGPSSSAARGRILRDGGSARQASQRLYATRDGRPARSVSSGFFKRIFRGAPRKYSVPPEPKDTSPELSFSEVMMRYHQQSPDSGNSFGSATKKSTSERKTMPEVVPAAPPPAHSFLPRLQALLLLPFLLIVHTARPAAPHLHVDVRFPLCVTVPDPPTRKTNGRSSRGTNCVPVAMHKSSPLSS</sequence>
<evidence type="ECO:0000313" key="2">
    <source>
        <dbReference type="EMBL" id="KAH8022118.1"/>
    </source>
</evidence>
<feature type="compositionally biased region" description="Polar residues" evidence="1">
    <location>
        <begin position="260"/>
        <end position="270"/>
    </location>
</feature>
<dbReference type="EMBL" id="JABSTU010000009">
    <property type="protein sequence ID" value="KAH8022118.1"/>
    <property type="molecule type" value="Genomic_DNA"/>
</dbReference>
<feature type="region of interest" description="Disordered" evidence="1">
    <location>
        <begin position="81"/>
        <end position="137"/>
    </location>
</feature>
<proteinExistence type="predicted"/>
<accession>A0A9J6DJM8</accession>
<comment type="caution">
    <text evidence="2">The sequence shown here is derived from an EMBL/GenBank/DDBJ whole genome shotgun (WGS) entry which is preliminary data.</text>
</comment>
<feature type="compositionally biased region" description="Polar residues" evidence="1">
    <location>
        <begin position="94"/>
        <end position="108"/>
    </location>
</feature>
<keyword evidence="3" id="KW-1185">Reference proteome</keyword>
<protein>
    <submittedName>
        <fullName evidence="2">Uncharacterized protein</fullName>
    </submittedName>
</protein>